<evidence type="ECO:0000256" key="8">
    <source>
        <dbReference type="ARBA" id="ARBA00023186"/>
    </source>
</evidence>
<keyword evidence="8" id="KW-0143">Chaperone</keyword>
<keyword evidence="7 10" id="KW-0472">Membrane</keyword>
<keyword evidence="4 9" id="KW-0812">Transmembrane</keyword>
<dbReference type="STRING" id="1802669.A2746_01090"/>
<evidence type="ECO:0000256" key="3">
    <source>
        <dbReference type="ARBA" id="ARBA00022475"/>
    </source>
</evidence>
<keyword evidence="5" id="KW-0653">Protein transport</keyword>
<comment type="subcellular location">
    <subcellularLocation>
        <location evidence="1">Cell membrane</location>
        <topology evidence="1">Multi-pass membrane protein</topology>
    </subcellularLocation>
    <subcellularLocation>
        <location evidence="9">Membrane</location>
        <topology evidence="9">Multi-pass membrane protein</topology>
    </subcellularLocation>
</comment>
<feature type="transmembrane region" description="Helical" evidence="10">
    <location>
        <begin position="92"/>
        <end position="112"/>
    </location>
</feature>
<evidence type="ECO:0000256" key="2">
    <source>
        <dbReference type="ARBA" id="ARBA00022448"/>
    </source>
</evidence>
<name>A0A1F8EY25_9BACT</name>
<dbReference type="AlphaFoldDB" id="A0A1F8EY25"/>
<evidence type="ECO:0000256" key="7">
    <source>
        <dbReference type="ARBA" id="ARBA00023136"/>
    </source>
</evidence>
<keyword evidence="3" id="KW-1003">Cell membrane</keyword>
<feature type="transmembrane region" description="Helical" evidence="10">
    <location>
        <begin position="29"/>
        <end position="47"/>
    </location>
</feature>
<accession>A0A1F8EY25</accession>
<gene>
    <name evidence="12" type="ORF">A2746_01090</name>
</gene>
<feature type="domain" description="Membrane insertase YidC/Oxa/ALB C-terminal" evidence="11">
    <location>
        <begin position="30"/>
        <end position="231"/>
    </location>
</feature>
<evidence type="ECO:0000256" key="10">
    <source>
        <dbReference type="SAM" id="Phobius"/>
    </source>
</evidence>
<evidence type="ECO:0000256" key="6">
    <source>
        <dbReference type="ARBA" id="ARBA00022989"/>
    </source>
</evidence>
<protein>
    <recommendedName>
        <fullName evidence="11">Membrane insertase YidC/Oxa/ALB C-terminal domain-containing protein</fullName>
    </recommendedName>
</protein>
<proteinExistence type="inferred from homology"/>
<dbReference type="InterPro" id="IPR001708">
    <property type="entry name" value="YidC/ALB3/OXA1/COX18"/>
</dbReference>
<dbReference type="GO" id="GO:0051205">
    <property type="term" value="P:protein insertion into membrane"/>
    <property type="evidence" value="ECO:0007669"/>
    <property type="project" value="TreeGrafter"/>
</dbReference>
<dbReference type="PANTHER" id="PTHR12428:SF65">
    <property type="entry name" value="CYTOCHROME C OXIDASE ASSEMBLY PROTEIN COX18, MITOCHONDRIAL"/>
    <property type="match status" value="1"/>
</dbReference>
<evidence type="ECO:0000313" key="13">
    <source>
        <dbReference type="Proteomes" id="UP000177419"/>
    </source>
</evidence>
<comment type="caution">
    <text evidence="12">The sequence shown here is derived from an EMBL/GenBank/DDBJ whole genome shotgun (WGS) entry which is preliminary data.</text>
</comment>
<evidence type="ECO:0000313" key="12">
    <source>
        <dbReference type="EMBL" id="OGN05240.1"/>
    </source>
</evidence>
<dbReference type="PANTHER" id="PTHR12428">
    <property type="entry name" value="OXA1"/>
    <property type="match status" value="1"/>
</dbReference>
<dbReference type="EMBL" id="MGJJ01000015">
    <property type="protein sequence ID" value="OGN05240.1"/>
    <property type="molecule type" value="Genomic_DNA"/>
</dbReference>
<dbReference type="InterPro" id="IPR028055">
    <property type="entry name" value="YidC/Oxa/ALB_C"/>
</dbReference>
<keyword evidence="6 10" id="KW-1133">Transmembrane helix</keyword>
<reference evidence="12 13" key="1">
    <citation type="journal article" date="2016" name="Nat. Commun.">
        <title>Thousands of microbial genomes shed light on interconnected biogeochemical processes in an aquifer system.</title>
        <authorList>
            <person name="Anantharaman K."/>
            <person name="Brown C.T."/>
            <person name="Hug L.A."/>
            <person name="Sharon I."/>
            <person name="Castelle C.J."/>
            <person name="Probst A.J."/>
            <person name="Thomas B.C."/>
            <person name="Singh A."/>
            <person name="Wilkins M.J."/>
            <person name="Karaoz U."/>
            <person name="Brodie E.L."/>
            <person name="Williams K.H."/>
            <person name="Hubbard S.S."/>
            <person name="Banfield J.F."/>
        </authorList>
    </citation>
    <scope>NUCLEOTIDE SEQUENCE [LARGE SCALE GENOMIC DNA]</scope>
</reference>
<dbReference type="Pfam" id="PF02096">
    <property type="entry name" value="60KD_IMP"/>
    <property type="match status" value="1"/>
</dbReference>
<dbReference type="GO" id="GO:0005886">
    <property type="term" value="C:plasma membrane"/>
    <property type="evidence" value="ECO:0007669"/>
    <property type="project" value="UniProtKB-SubCell"/>
</dbReference>
<evidence type="ECO:0000256" key="9">
    <source>
        <dbReference type="RuleBase" id="RU003945"/>
    </source>
</evidence>
<keyword evidence="2" id="KW-0813">Transport</keyword>
<organism evidence="12 13">
    <name type="scientific">Candidatus Yanofskybacteria bacterium RIFCSPHIGHO2_01_FULL_44_22</name>
    <dbReference type="NCBI Taxonomy" id="1802669"/>
    <lineage>
        <taxon>Bacteria</taxon>
        <taxon>Candidatus Yanofskyibacteriota</taxon>
    </lineage>
</organism>
<evidence type="ECO:0000256" key="5">
    <source>
        <dbReference type="ARBA" id="ARBA00022927"/>
    </source>
</evidence>
<evidence type="ECO:0000259" key="11">
    <source>
        <dbReference type="Pfam" id="PF02096"/>
    </source>
</evidence>
<dbReference type="CDD" id="cd20070">
    <property type="entry name" value="5TM_YidC_Alb3"/>
    <property type="match status" value="1"/>
</dbReference>
<dbReference type="NCBIfam" id="TIGR03592">
    <property type="entry name" value="yidC_oxa1_cterm"/>
    <property type="match status" value="1"/>
</dbReference>
<evidence type="ECO:0000256" key="4">
    <source>
        <dbReference type="ARBA" id="ARBA00022692"/>
    </source>
</evidence>
<sequence>MIALYNELIYKPLFNLAVFFYNILPGNDLGVAIIVLTVLVRIAFFPLTKKTIRSQKALSELAPKIQEIKEKFKNDQTSQSAAIMKLYKENGINPAAGCLPMLIQIPILFALYKVFMNVAAFNAENSAWLYGFISNPGSINKMFAGFLDLTSKNPLLAILAGVLQFIQAKEASPRLADKKNAGFAGTTAFGSQMLYFFPIMIIIIGWNLPAGLMLYWITATAFSIFEQRYIKNRQ</sequence>
<dbReference type="Proteomes" id="UP000177419">
    <property type="component" value="Unassembled WGS sequence"/>
</dbReference>
<dbReference type="InterPro" id="IPR047196">
    <property type="entry name" value="YidC_ALB_C"/>
</dbReference>
<evidence type="ECO:0000256" key="1">
    <source>
        <dbReference type="ARBA" id="ARBA00004651"/>
    </source>
</evidence>
<feature type="transmembrane region" description="Helical" evidence="10">
    <location>
        <begin position="195"/>
        <end position="225"/>
    </location>
</feature>
<comment type="similarity">
    <text evidence="9">Belongs to the OXA1/ALB3/YidC family.</text>
</comment>
<dbReference type="GO" id="GO:0032977">
    <property type="term" value="F:membrane insertase activity"/>
    <property type="evidence" value="ECO:0007669"/>
    <property type="project" value="InterPro"/>
</dbReference>
<dbReference type="GO" id="GO:0015031">
    <property type="term" value="P:protein transport"/>
    <property type="evidence" value="ECO:0007669"/>
    <property type="project" value="UniProtKB-KW"/>
</dbReference>